<dbReference type="PANTHER" id="PTHR46268:SF6">
    <property type="entry name" value="UNIVERSAL STRESS PROTEIN UP12"/>
    <property type="match status" value="1"/>
</dbReference>
<reference evidence="2 3" key="1">
    <citation type="submission" date="2017-08" db="EMBL/GenBank/DDBJ databases">
        <title>The complete genome sequence of Maribacter sp. B1, isolated from deep-sea sediment.</title>
        <authorList>
            <person name="Wu Y.-H."/>
            <person name="Cheng H."/>
            <person name="Xu X.-W."/>
        </authorList>
    </citation>
    <scope>NUCLEOTIDE SEQUENCE [LARGE SCALE GENOMIC DNA]</scope>
    <source>
        <strain evidence="2 3">B1</strain>
    </source>
</reference>
<dbReference type="PANTHER" id="PTHR46268">
    <property type="entry name" value="STRESS RESPONSE PROTEIN NHAX"/>
    <property type="match status" value="1"/>
</dbReference>
<evidence type="ECO:0000313" key="3">
    <source>
        <dbReference type="Proteomes" id="UP000215244"/>
    </source>
</evidence>
<gene>
    <name evidence="2" type="ORF">CJ263_06800</name>
</gene>
<dbReference type="PRINTS" id="PR01438">
    <property type="entry name" value="UNVRSLSTRESS"/>
</dbReference>
<dbReference type="InterPro" id="IPR006015">
    <property type="entry name" value="Universal_stress_UspA"/>
</dbReference>
<dbReference type="KEGG" id="marb:CJ263_06800"/>
<dbReference type="CDD" id="cd00293">
    <property type="entry name" value="USP-like"/>
    <property type="match status" value="1"/>
</dbReference>
<dbReference type="AlphaFoldDB" id="A0A223V3E8"/>
<protein>
    <submittedName>
        <fullName evidence="2">Uncharacterized protein</fullName>
    </submittedName>
</protein>
<name>A0A223V3E8_9FLAO</name>
<proteinExistence type="inferred from homology"/>
<dbReference type="InterPro" id="IPR014729">
    <property type="entry name" value="Rossmann-like_a/b/a_fold"/>
</dbReference>
<dbReference type="Proteomes" id="UP000215244">
    <property type="component" value="Chromosome"/>
</dbReference>
<evidence type="ECO:0000256" key="1">
    <source>
        <dbReference type="ARBA" id="ARBA00008791"/>
    </source>
</evidence>
<sequence length="272" mass="31084">MLAAMKNILIPTDFSKDAQKAIDYAIHIFKREECVFYLLHAYFIVPSAPDNRENYKQKLDELADKLDTEGHNPKHEFKDLFVFGTLANALEETIPTYKIDYVFIGTKGSTAMREMFMGSNTFRTIKTVDSCPVMVVPNNLPFSTDEIIFATEFTDNPDENELTPMLDIARIWNSTIIVVHIGTGKELNAGQLKNKERLEQRLKGLPHRFLEVKETVSVTKALHRLAKENNKIGLIAMVRHRHSFFVELSRESVVKKMAFKAEVPLLVIPDIN</sequence>
<keyword evidence="3" id="KW-1185">Reference proteome</keyword>
<dbReference type="Pfam" id="PF00582">
    <property type="entry name" value="Usp"/>
    <property type="match status" value="1"/>
</dbReference>
<accession>A0A223V3E8</accession>
<evidence type="ECO:0000313" key="2">
    <source>
        <dbReference type="EMBL" id="ASV29953.1"/>
    </source>
</evidence>
<organism evidence="2 3">
    <name type="scientific">Maribacter cobaltidurans</name>
    <dbReference type="NCBI Taxonomy" id="1178778"/>
    <lineage>
        <taxon>Bacteria</taxon>
        <taxon>Pseudomonadati</taxon>
        <taxon>Bacteroidota</taxon>
        <taxon>Flavobacteriia</taxon>
        <taxon>Flavobacteriales</taxon>
        <taxon>Flavobacteriaceae</taxon>
        <taxon>Maribacter</taxon>
    </lineage>
</organism>
<comment type="similarity">
    <text evidence="1">Belongs to the universal stress protein A family.</text>
</comment>
<dbReference type="InterPro" id="IPR006016">
    <property type="entry name" value="UspA"/>
</dbReference>
<dbReference type="EMBL" id="CP022957">
    <property type="protein sequence ID" value="ASV29953.1"/>
    <property type="molecule type" value="Genomic_DNA"/>
</dbReference>
<dbReference type="SUPFAM" id="SSF52402">
    <property type="entry name" value="Adenine nucleotide alpha hydrolases-like"/>
    <property type="match status" value="2"/>
</dbReference>
<dbReference type="Gene3D" id="3.40.50.620">
    <property type="entry name" value="HUPs"/>
    <property type="match status" value="2"/>
</dbReference>